<accession>A0AAV7NMY5</accession>
<evidence type="ECO:0000313" key="1">
    <source>
        <dbReference type="EMBL" id="KAJ1116320.1"/>
    </source>
</evidence>
<gene>
    <name evidence="1" type="ORF">NDU88_004535</name>
</gene>
<reference evidence="1" key="1">
    <citation type="journal article" date="2022" name="bioRxiv">
        <title>Sequencing and chromosome-scale assembly of the giantPleurodeles waltlgenome.</title>
        <authorList>
            <person name="Brown T."/>
            <person name="Elewa A."/>
            <person name="Iarovenko S."/>
            <person name="Subramanian E."/>
            <person name="Araus A.J."/>
            <person name="Petzold A."/>
            <person name="Susuki M."/>
            <person name="Suzuki K.-i.T."/>
            <person name="Hayashi T."/>
            <person name="Toyoda A."/>
            <person name="Oliveira C."/>
            <person name="Osipova E."/>
            <person name="Leigh N.D."/>
            <person name="Simon A."/>
            <person name="Yun M.H."/>
        </authorList>
    </citation>
    <scope>NUCLEOTIDE SEQUENCE</scope>
    <source>
        <strain evidence="1">20211129_DDA</strain>
        <tissue evidence="1">Liver</tissue>
    </source>
</reference>
<sequence>MAAPSGASIFLNIGEGRQHVCGGEDRAPLLANDTVVVIDSDEDLEIGLDIEEEPLDYEEEDPVHGVQSVAVEKSKTSRQAVQRNRLSCRPQDLAGNLLRVGGIALEAVGVFTTGALGEHTPAERQASCSLFMVVEVLCFFFFLEYLLEA</sequence>
<proteinExistence type="predicted"/>
<name>A0AAV7NMY5_PLEWA</name>
<organism evidence="1 2">
    <name type="scientific">Pleurodeles waltl</name>
    <name type="common">Iberian ribbed newt</name>
    <dbReference type="NCBI Taxonomy" id="8319"/>
    <lineage>
        <taxon>Eukaryota</taxon>
        <taxon>Metazoa</taxon>
        <taxon>Chordata</taxon>
        <taxon>Craniata</taxon>
        <taxon>Vertebrata</taxon>
        <taxon>Euteleostomi</taxon>
        <taxon>Amphibia</taxon>
        <taxon>Batrachia</taxon>
        <taxon>Caudata</taxon>
        <taxon>Salamandroidea</taxon>
        <taxon>Salamandridae</taxon>
        <taxon>Pleurodelinae</taxon>
        <taxon>Pleurodeles</taxon>
    </lineage>
</organism>
<dbReference type="Proteomes" id="UP001066276">
    <property type="component" value="Chromosome 8"/>
</dbReference>
<comment type="caution">
    <text evidence="1">The sequence shown here is derived from an EMBL/GenBank/DDBJ whole genome shotgun (WGS) entry which is preliminary data.</text>
</comment>
<protein>
    <submittedName>
        <fullName evidence="1">Uncharacterized protein</fullName>
    </submittedName>
</protein>
<dbReference type="EMBL" id="JANPWB010000012">
    <property type="protein sequence ID" value="KAJ1116320.1"/>
    <property type="molecule type" value="Genomic_DNA"/>
</dbReference>
<dbReference type="AlphaFoldDB" id="A0AAV7NMY5"/>
<keyword evidence="2" id="KW-1185">Reference proteome</keyword>
<evidence type="ECO:0000313" key="2">
    <source>
        <dbReference type="Proteomes" id="UP001066276"/>
    </source>
</evidence>